<evidence type="ECO:0000256" key="5">
    <source>
        <dbReference type="ARBA" id="ARBA00022692"/>
    </source>
</evidence>
<evidence type="ECO:0000256" key="1">
    <source>
        <dbReference type="ARBA" id="ARBA00004127"/>
    </source>
</evidence>
<evidence type="ECO:0000313" key="10">
    <source>
        <dbReference type="Proteomes" id="UP000635726"/>
    </source>
</evidence>
<dbReference type="PANTHER" id="PTHR31611">
    <property type="entry name" value="HIGH-AFFINITY NICKEL TRANSPORT PROTEIN NIC1"/>
    <property type="match status" value="1"/>
</dbReference>
<organism evidence="9 10">
    <name type="scientific">Deinococcus aquiradiocola</name>
    <dbReference type="NCBI Taxonomy" id="393059"/>
    <lineage>
        <taxon>Bacteria</taxon>
        <taxon>Thermotogati</taxon>
        <taxon>Deinococcota</taxon>
        <taxon>Deinococci</taxon>
        <taxon>Deinococcales</taxon>
        <taxon>Deinococcaceae</taxon>
        <taxon>Deinococcus</taxon>
    </lineage>
</organism>
<keyword evidence="3 8" id="KW-0813">Transport</keyword>
<feature type="transmembrane region" description="Helical" evidence="8">
    <location>
        <begin position="25"/>
        <end position="46"/>
    </location>
</feature>
<keyword evidence="4" id="KW-0533">Nickel</keyword>
<evidence type="ECO:0000256" key="6">
    <source>
        <dbReference type="ARBA" id="ARBA00022989"/>
    </source>
</evidence>
<feature type="transmembrane region" description="Helical" evidence="8">
    <location>
        <begin position="96"/>
        <end position="121"/>
    </location>
</feature>
<dbReference type="InterPro" id="IPR011541">
    <property type="entry name" value="Ni/Co_transpt_high_affinity"/>
</dbReference>
<dbReference type="RefSeq" id="WP_188961332.1">
    <property type="nucleotide sequence ID" value="NZ_BMOE01000003.1"/>
</dbReference>
<feature type="transmembrane region" description="Helical" evidence="8">
    <location>
        <begin position="188"/>
        <end position="212"/>
    </location>
</feature>
<proteinExistence type="inferred from homology"/>
<keyword evidence="7 8" id="KW-0472">Membrane</keyword>
<protein>
    <recommendedName>
        <fullName evidence="8">Nickel/cobalt efflux system</fullName>
    </recommendedName>
</protein>
<feature type="transmembrane region" description="Helical" evidence="8">
    <location>
        <begin position="52"/>
        <end position="69"/>
    </location>
</feature>
<feature type="transmembrane region" description="Helical" evidence="8">
    <location>
        <begin position="309"/>
        <end position="326"/>
    </location>
</feature>
<evidence type="ECO:0000256" key="2">
    <source>
        <dbReference type="ARBA" id="ARBA00010892"/>
    </source>
</evidence>
<dbReference type="EMBL" id="BMOE01000003">
    <property type="protein sequence ID" value="GGJ68689.1"/>
    <property type="molecule type" value="Genomic_DNA"/>
</dbReference>
<dbReference type="Proteomes" id="UP000635726">
    <property type="component" value="Unassembled WGS sequence"/>
</dbReference>
<evidence type="ECO:0000256" key="8">
    <source>
        <dbReference type="RuleBase" id="RU362101"/>
    </source>
</evidence>
<keyword evidence="6 8" id="KW-1133">Transmembrane helix</keyword>
<sequence length="336" mass="35506">MHHPDPNHPHPSALRMPLARSARHSLPYLSVVLALHLLALLLWVPAALHAPLLWGVGVTAYLFGLRHAWDADHIAVIDNTVRKLLLLGRPAHGTGLYFGLGHSGVVFALSAVAAVVGKALIGRQAQLETFGGWVGPLVAGAYLLTVAAVNLASLPRVWRGHEQHHSHGGLLARLIAPMTRMVNRQWQVLPLGFLMGLGFDTATEVALLGLAGSASQQGLSLASVLSLPLLFASGMTLLDTLDGAAMTHAYAWALEHPRARRGYNLIVTGLSGGLALVIGAVTLAGWVGAHFTALGAWLAPLGTLDTSTLGYWLSGIVLGLFVLANLRSRRVPSSRG</sequence>
<dbReference type="GO" id="GO:0015099">
    <property type="term" value="F:nickel cation transmembrane transporter activity"/>
    <property type="evidence" value="ECO:0007669"/>
    <property type="project" value="UniProtKB-UniRule"/>
</dbReference>
<evidence type="ECO:0000256" key="4">
    <source>
        <dbReference type="ARBA" id="ARBA00022596"/>
    </source>
</evidence>
<comment type="caution">
    <text evidence="9">The sequence shown here is derived from an EMBL/GenBank/DDBJ whole genome shotgun (WGS) entry which is preliminary data.</text>
</comment>
<reference evidence="9" key="2">
    <citation type="submission" date="2020-09" db="EMBL/GenBank/DDBJ databases">
        <authorList>
            <person name="Sun Q."/>
            <person name="Ohkuma M."/>
        </authorList>
    </citation>
    <scope>NUCLEOTIDE SEQUENCE</scope>
    <source>
        <strain evidence="9">JCM 14371</strain>
    </source>
</reference>
<dbReference type="GO" id="GO:0012505">
    <property type="term" value="C:endomembrane system"/>
    <property type="evidence" value="ECO:0007669"/>
    <property type="project" value="UniProtKB-SubCell"/>
</dbReference>
<dbReference type="AlphaFoldDB" id="A0A917PAS0"/>
<evidence type="ECO:0000313" key="9">
    <source>
        <dbReference type="EMBL" id="GGJ68689.1"/>
    </source>
</evidence>
<evidence type="ECO:0000256" key="3">
    <source>
        <dbReference type="ARBA" id="ARBA00022448"/>
    </source>
</evidence>
<accession>A0A917PAS0</accession>
<feature type="transmembrane region" description="Helical" evidence="8">
    <location>
        <begin position="133"/>
        <end position="154"/>
    </location>
</feature>
<dbReference type="PANTHER" id="PTHR31611:SF0">
    <property type="entry name" value="HIGH-AFFINITY NICKEL TRANSPORT PROTEIN NIC1"/>
    <property type="match status" value="1"/>
</dbReference>
<comment type="similarity">
    <text evidence="2 8">Belongs to the NiCoT transporter (TC 2.A.52) family.</text>
</comment>
<name>A0A917PAS0_9DEIO</name>
<dbReference type="GO" id="GO:0005886">
    <property type="term" value="C:plasma membrane"/>
    <property type="evidence" value="ECO:0007669"/>
    <property type="project" value="UniProtKB-SubCell"/>
</dbReference>
<dbReference type="InterPro" id="IPR004688">
    <property type="entry name" value="Ni/Co_transpt"/>
</dbReference>
<keyword evidence="10" id="KW-1185">Reference proteome</keyword>
<dbReference type="Pfam" id="PF03824">
    <property type="entry name" value="NicO"/>
    <property type="match status" value="1"/>
</dbReference>
<feature type="transmembrane region" description="Helical" evidence="8">
    <location>
        <begin position="262"/>
        <end position="289"/>
    </location>
</feature>
<evidence type="ECO:0000256" key="7">
    <source>
        <dbReference type="ARBA" id="ARBA00023136"/>
    </source>
</evidence>
<gene>
    <name evidence="9" type="ORF">GCM10008939_11450</name>
</gene>
<feature type="transmembrane region" description="Helical" evidence="8">
    <location>
        <begin position="218"/>
        <end position="241"/>
    </location>
</feature>
<reference evidence="9" key="1">
    <citation type="journal article" date="2014" name="Int. J. Syst. Evol. Microbiol.">
        <title>Complete genome sequence of Corynebacterium casei LMG S-19264T (=DSM 44701T), isolated from a smear-ripened cheese.</title>
        <authorList>
            <consortium name="US DOE Joint Genome Institute (JGI-PGF)"/>
            <person name="Walter F."/>
            <person name="Albersmeier A."/>
            <person name="Kalinowski J."/>
            <person name="Ruckert C."/>
        </authorList>
    </citation>
    <scope>NUCLEOTIDE SEQUENCE</scope>
    <source>
        <strain evidence="9">JCM 14371</strain>
    </source>
</reference>
<comment type="subcellular location">
    <subcellularLocation>
        <location evidence="8">Cell membrane</location>
        <topology evidence="8">Multi-pass membrane protein</topology>
    </subcellularLocation>
    <subcellularLocation>
        <location evidence="1">Endomembrane system</location>
        <topology evidence="1">Multi-pass membrane protein</topology>
    </subcellularLocation>
</comment>
<keyword evidence="5 8" id="KW-0812">Transmembrane</keyword>